<dbReference type="EMBL" id="JBITGY010000017">
    <property type="protein sequence ID" value="MFI6505155.1"/>
    <property type="molecule type" value="Genomic_DNA"/>
</dbReference>
<comment type="caution">
    <text evidence="2">The sequence shown here is derived from an EMBL/GenBank/DDBJ whole genome shotgun (WGS) entry which is preliminary data.</text>
</comment>
<accession>A0ABW7ZAF2</accession>
<gene>
    <name evidence="2" type="ORF">ACIBG2_47795</name>
</gene>
<evidence type="ECO:0000256" key="1">
    <source>
        <dbReference type="SAM" id="Coils"/>
    </source>
</evidence>
<keyword evidence="1" id="KW-0175">Coiled coil</keyword>
<sequence length="148" mass="16639">MTHADGQEPEPGTWLLDKIDAREQAVTRQIEQTRTEIDTLAARLRDLEETLEHLRITRKTLITLADEPEAGTGAVPPVPVLPEHPAYRQILDIFADLGRPLRARDLCQAMDLPILPKNTEKTRAKLKRLVSQGIIIETEPGLFAQPRP</sequence>
<name>A0ABW7ZAF2_9ACTN</name>
<evidence type="ECO:0000313" key="2">
    <source>
        <dbReference type="EMBL" id="MFI6505155.1"/>
    </source>
</evidence>
<organism evidence="2 3">
    <name type="scientific">Nonomuraea typhae</name>
    <dbReference type="NCBI Taxonomy" id="2603600"/>
    <lineage>
        <taxon>Bacteria</taxon>
        <taxon>Bacillati</taxon>
        <taxon>Actinomycetota</taxon>
        <taxon>Actinomycetes</taxon>
        <taxon>Streptosporangiales</taxon>
        <taxon>Streptosporangiaceae</taxon>
        <taxon>Nonomuraea</taxon>
    </lineage>
</organism>
<dbReference type="RefSeq" id="WP_397091200.1">
    <property type="nucleotide sequence ID" value="NZ_JBITGY010000017.1"/>
</dbReference>
<dbReference type="Proteomes" id="UP001612741">
    <property type="component" value="Unassembled WGS sequence"/>
</dbReference>
<feature type="coiled-coil region" evidence="1">
    <location>
        <begin position="30"/>
        <end position="64"/>
    </location>
</feature>
<protein>
    <recommendedName>
        <fullName evidence="4">MarR family transcriptional regulator</fullName>
    </recommendedName>
</protein>
<evidence type="ECO:0008006" key="4">
    <source>
        <dbReference type="Google" id="ProtNLM"/>
    </source>
</evidence>
<evidence type="ECO:0000313" key="3">
    <source>
        <dbReference type="Proteomes" id="UP001612741"/>
    </source>
</evidence>
<keyword evidence="3" id="KW-1185">Reference proteome</keyword>
<reference evidence="2 3" key="1">
    <citation type="submission" date="2024-10" db="EMBL/GenBank/DDBJ databases">
        <title>The Natural Products Discovery Center: Release of the First 8490 Sequenced Strains for Exploring Actinobacteria Biosynthetic Diversity.</title>
        <authorList>
            <person name="Kalkreuter E."/>
            <person name="Kautsar S.A."/>
            <person name="Yang D."/>
            <person name="Bader C.D."/>
            <person name="Teijaro C.N."/>
            <person name="Fluegel L."/>
            <person name="Davis C.M."/>
            <person name="Simpson J.R."/>
            <person name="Lauterbach L."/>
            <person name="Steele A.D."/>
            <person name="Gui C."/>
            <person name="Meng S."/>
            <person name="Li G."/>
            <person name="Viehrig K."/>
            <person name="Ye F."/>
            <person name="Su P."/>
            <person name="Kiefer A.F."/>
            <person name="Nichols A."/>
            <person name="Cepeda A.J."/>
            <person name="Yan W."/>
            <person name="Fan B."/>
            <person name="Jiang Y."/>
            <person name="Adhikari A."/>
            <person name="Zheng C.-J."/>
            <person name="Schuster L."/>
            <person name="Cowan T.M."/>
            <person name="Smanski M.J."/>
            <person name="Chevrette M.G."/>
            <person name="De Carvalho L.P.S."/>
            <person name="Shen B."/>
        </authorList>
    </citation>
    <scope>NUCLEOTIDE SEQUENCE [LARGE SCALE GENOMIC DNA]</scope>
    <source>
        <strain evidence="2 3">NPDC050545</strain>
    </source>
</reference>
<proteinExistence type="predicted"/>